<reference evidence="5" key="1">
    <citation type="submission" date="2025-08" db="UniProtKB">
        <authorList>
            <consortium name="Ensembl"/>
        </authorList>
    </citation>
    <scope>IDENTIFICATION</scope>
</reference>
<dbReference type="Gene3D" id="2.60.40.10">
    <property type="entry name" value="Immunoglobulins"/>
    <property type="match status" value="1"/>
</dbReference>
<dbReference type="Proteomes" id="UP000694724">
    <property type="component" value="Unplaced"/>
</dbReference>
<accession>A0A8D1RR94</accession>
<evidence type="ECO:0000313" key="5">
    <source>
        <dbReference type="Ensembl" id="ENSSSCP00055039468.1"/>
    </source>
</evidence>
<evidence type="ECO:0000259" key="4">
    <source>
        <dbReference type="PROSITE" id="PS50835"/>
    </source>
</evidence>
<dbReference type="Ensembl" id="ENSSSCT00055049395.1">
    <property type="protein sequence ID" value="ENSSSCP00055039468.1"/>
    <property type="gene ID" value="ENSSSCG00055025000.1"/>
</dbReference>
<dbReference type="InterPro" id="IPR013106">
    <property type="entry name" value="Ig_V-set"/>
</dbReference>
<dbReference type="AlphaFoldDB" id="A0A8D1RR94"/>
<dbReference type="SUPFAM" id="SSF48726">
    <property type="entry name" value="Immunoglobulin"/>
    <property type="match status" value="1"/>
</dbReference>
<name>A0A8D1RR94_PIG</name>
<dbReference type="PANTHER" id="PTHR23268">
    <property type="entry name" value="T-CELL RECEPTOR BETA CHAIN"/>
    <property type="match status" value="1"/>
</dbReference>
<dbReference type="InterPro" id="IPR007110">
    <property type="entry name" value="Ig-like_dom"/>
</dbReference>
<dbReference type="GO" id="GO:0002376">
    <property type="term" value="P:immune system process"/>
    <property type="evidence" value="ECO:0007669"/>
    <property type="project" value="UniProtKB-KW"/>
</dbReference>
<evidence type="ECO:0000256" key="2">
    <source>
        <dbReference type="ARBA" id="ARBA00022859"/>
    </source>
</evidence>
<feature type="signal peptide" evidence="3">
    <location>
        <begin position="1"/>
        <end position="21"/>
    </location>
</feature>
<keyword evidence="2" id="KW-0391">Immunity</keyword>
<evidence type="ECO:0000313" key="6">
    <source>
        <dbReference type="Proteomes" id="UP000694724"/>
    </source>
</evidence>
<dbReference type="PROSITE" id="PS50835">
    <property type="entry name" value="IG_LIKE"/>
    <property type="match status" value="1"/>
</dbReference>
<feature type="chain" id="PRO_5034251150" description="Ig-like domain-containing protein" evidence="3">
    <location>
        <begin position="22"/>
        <end position="124"/>
    </location>
</feature>
<dbReference type="InterPro" id="IPR036179">
    <property type="entry name" value="Ig-like_dom_sf"/>
</dbReference>
<proteinExistence type="predicted"/>
<sequence length="124" mass="14089">MGSTCFCFVAFCILGTGSLDAAVTQIPRNKITNTGKITVLECSQTNDHEYMYWYRQDPGEGLRSIYYSYDIKSFNQGEVASGYNVSREEKERFFLYLELASPNHSALYFCASSYSHSTSWPLVL</sequence>
<dbReference type="InterPro" id="IPR050413">
    <property type="entry name" value="TCR_beta_variable"/>
</dbReference>
<organism evidence="5 6">
    <name type="scientific">Sus scrofa</name>
    <name type="common">Pig</name>
    <dbReference type="NCBI Taxonomy" id="9823"/>
    <lineage>
        <taxon>Eukaryota</taxon>
        <taxon>Metazoa</taxon>
        <taxon>Chordata</taxon>
        <taxon>Craniata</taxon>
        <taxon>Vertebrata</taxon>
        <taxon>Euteleostomi</taxon>
        <taxon>Mammalia</taxon>
        <taxon>Eutheria</taxon>
        <taxon>Laurasiatheria</taxon>
        <taxon>Artiodactyla</taxon>
        <taxon>Suina</taxon>
        <taxon>Suidae</taxon>
        <taxon>Sus</taxon>
    </lineage>
</organism>
<feature type="domain" description="Ig-like" evidence="4">
    <location>
        <begin position="21"/>
        <end position="123"/>
    </location>
</feature>
<keyword evidence="1 3" id="KW-0732">Signal</keyword>
<dbReference type="Pfam" id="PF07686">
    <property type="entry name" value="V-set"/>
    <property type="match status" value="1"/>
</dbReference>
<dbReference type="InterPro" id="IPR013783">
    <property type="entry name" value="Ig-like_fold"/>
</dbReference>
<evidence type="ECO:0000256" key="1">
    <source>
        <dbReference type="ARBA" id="ARBA00022729"/>
    </source>
</evidence>
<evidence type="ECO:0000256" key="3">
    <source>
        <dbReference type="SAM" id="SignalP"/>
    </source>
</evidence>
<protein>
    <recommendedName>
        <fullName evidence="4">Ig-like domain-containing protein</fullName>
    </recommendedName>
</protein>
<dbReference type="PANTHER" id="PTHR23268:SF54">
    <property type="entry name" value="T CELL RECEPTOR BETA VARIABLE 24-1"/>
    <property type="match status" value="1"/>
</dbReference>